<dbReference type="EMBL" id="LKVB01000005">
    <property type="protein sequence ID" value="PHJ27037.1"/>
    <property type="molecule type" value="Genomic_DNA"/>
</dbReference>
<name>A0AA44ZEF3_CUTAC</name>
<dbReference type="GO" id="GO:0016787">
    <property type="term" value="F:hydrolase activity"/>
    <property type="evidence" value="ECO:0007669"/>
    <property type="project" value="UniProtKB-KW"/>
</dbReference>
<comment type="caution">
    <text evidence="1">The sequence shown here is derived from an EMBL/GenBank/DDBJ whole genome shotgun (WGS) entry which is preliminary data.</text>
</comment>
<organism evidence="1 2">
    <name type="scientific">Cutibacterium acnes</name>
    <name type="common">Propionibacterium acnes</name>
    <dbReference type="NCBI Taxonomy" id="1747"/>
    <lineage>
        <taxon>Bacteria</taxon>
        <taxon>Bacillati</taxon>
        <taxon>Actinomycetota</taxon>
        <taxon>Actinomycetes</taxon>
        <taxon>Propionibacteriales</taxon>
        <taxon>Propionibacteriaceae</taxon>
        <taxon>Cutibacterium</taxon>
    </lineage>
</organism>
<keyword evidence="1" id="KW-0378">Hydrolase</keyword>
<dbReference type="AlphaFoldDB" id="A0AA44ZEF3"/>
<evidence type="ECO:0000313" key="2">
    <source>
        <dbReference type="Proteomes" id="UP000223982"/>
    </source>
</evidence>
<protein>
    <submittedName>
        <fullName evidence="1">Limonene-1,2-epoxide hydrolase</fullName>
    </submittedName>
</protein>
<proteinExistence type="predicted"/>
<evidence type="ECO:0000313" key="1">
    <source>
        <dbReference type="EMBL" id="PHJ27037.1"/>
    </source>
</evidence>
<sequence length="47" mass="5163">MRHPSLARRRLPPQFALAATVIHWETTNGPTSYGGTVRGHDLVIIPA</sequence>
<gene>
    <name evidence="1" type="ORF">APS60_07960</name>
</gene>
<accession>A0AA44ZEF3</accession>
<dbReference type="Proteomes" id="UP000223982">
    <property type="component" value="Unassembled WGS sequence"/>
</dbReference>
<reference evidence="1 2" key="1">
    <citation type="submission" date="2017-02" db="EMBL/GenBank/DDBJ databases">
        <title>Prevalence of linear plasmids in Propionibacterium acnes isolates obtained from cancerous prostatic tissue.</title>
        <authorList>
            <person name="Davidsson S."/>
            <person name="Bruggemann H."/>
        </authorList>
    </citation>
    <scope>NUCLEOTIDE SEQUENCE [LARGE SCALE GENOMIC DNA]</scope>
    <source>
        <strain evidence="1 2">09-9</strain>
    </source>
</reference>